<feature type="region of interest" description="Disordered" evidence="1">
    <location>
        <begin position="419"/>
        <end position="441"/>
    </location>
</feature>
<sequence length="2479" mass="253457">MDSGEVVGAHAAALRARQLREAFQQAKAAATGVIGTAPASRLLQPDVSAATAFWQRQLSAASAAPVAAQQPWASAYVGSSAPQGQGPASGLVAPQAPFSHVWAPAAPHAAPAPPAGPASHDAASSKSGRSGSTSASAALHPRRPGLLMFFTAGPGGPPDATREQQLPAGLPADAWLPQDPFYGAAVEAAAGLNLGGGYGGPGSAHSGSGLGGRGRPSGSGSVAGSGVAAAVAEGAAALRLQVEAMRQQWQAAQQRQRGERRAQQWPTDDPQLQAEGRLAGGGVVADVWGAAGAGFGQGQQARARRASDAASISTTTSFAAGNADRPRLPGAGGKENQGPPGYDHDPHMDTAGDRDSVTASSSSSAAGLGRRRRHSTGPGESSTATAALYSFGDTRHRPGQGVEAASAMLRALVTATGRRPLDPVITGSGRRPAPPPPRKQVYAPAPDPAADAKLPVFVDAAALPPGYRPPAQQHRRRRWGAAGAGTGGGGSASVDSAPERVAPMAVAVATPAPSHAPAALAGGAAGPAADDALTQPGGAAPDATEARSRRAPSAASASSSTSGAAAAAAVADGAAPAPASAVATAPAPTAVDPWSGRPHVYLLRRDVDVYLPDVNPTRPRSASAVMGRSRRGVAEGPVAGAVAGAEAAAGAGGGGGPPVDSRPALRVDDTLLRRRVPAASFAAAPYKPPARSPSPQKRSDASDWDGDGTAGGGRQALPPTSPPRSPRSSHSSQATGSHAADGDAAGGGNTWRSSRSRSRSAVRAGAERPGTAAGGGATARGRGRGEEWGEAPEARRGDTLLQTKAEPLRAGPAVGFGRAPRFAPGPGADGDAAKQRRARSTSRRRRTGEEGEGAEGAEGTGGVSTSRSRSRGRHRSRSRRRRTGGAAASGPSSSRGGATTAEGGGEQAAAAPSSASSHSSEAEEPLAPLRHLDAAYAAVLPRVTGAAFAASSSRRFDWLGPAAGSATARPGVAAGAGAAGGGGAAGKGPDAAAQQRQQRRRRRRRWAVREAGGVTGGGGGGGGGGGAGGGGTVSAGEHAHGSEGDDATASAAERGVQSDGAGVAGGAAGSSDIAAARAAAGSEAAAAAMSVDGDDDGIDGSDGEYEVPREPMAPLEGLAAAVDAVRPRVRVATFAHRSVAEQMRTELQARRERQLLKARQLQAQLRCQPVDELWPAVAAQLRRERLAALGERRRRRWSDQERQQQEHAGSQSPPEAGSGDDAAVAGSGAGAGAGWGSRAGAEQHMSYSYSPSASPEGAGIEATSPGVAAAGSPGAAGPLLLPSGSAGRDPGWASPDRATAAAAAGAGAAVGAEVGAGVGATPPRPPLPRARGLFLTAMKSPSPHSSPPRLGAASPHPAGIASTATAAAAADTPTRAGAAGARRSSASAALLPERPPHFLAATRAALASLEAPLESAAAGAGAAGEVAAGAGVPVAPPAPPIPNYALVEKRAPAVGFSPARTSTASLQPAPRYSREPGPGHYEPSLADAAMSRHTRAATPVFGSTRRPVVPFLPGVDSGPESPTRAAASAAADVAWLDRDPAAALDYTRRRAPAVVIAPPPAAEEGGVGGEGGEEDLGPEGARLVLDVRYTLVESRVRGMPRMRPPPEPSATVSDEDGVPLERWAGPDNPWDMDLPTRRRRPAWGFPAVGHMPLSVAPAGRELLDLRPVYDLVSRRLVGVPDFTRTPDRYAGEEERLRRLRRQPTALDYEADAAWAYLCRHVPGVILRLAAPRWPPPQPADDDGGGGSGGGGSGGDGDAGFGLEAEVQARQRRQAFLELGAAIDAIRPRPPAWTFAPLVTLVRRDDSPAARGRGFGPLLSFDLNIGLTKRRLPGALPWAAGPARQGLLDPRLLAAARHLAPGTYDVELAWRAVQPRPHVPDFTRFTGHGLLDEEEEFVEADGGELPYGARLVLQVGEAKDAVLRRRDAAPGPQRMRLALGRAEDVAGADPAYLHPTGHLPLPDPGLDEPLRPRLRNVVIEAGAGHLPPAPQPSMHEALRGPGAYFPEGAEQALAAVGPAARAVDFSKAPERRLLEEDKPDPEEVLEGNRLVLSPHTALDYVRPRPHVALIPPLVPHAEREPDPAFHAVYDVDPGLDLVLRRPPGHPGFDGAAGRDPPLPVPYGIDPRPAAYGGHVGHGLAAEDVPLTALAGFRRAPGGPDFETMVPREVPKPSDYDGQRLDLEAAAALDALRRRPPRAADMALQRGRWEAGPHPDWDLTAWLDYNPSLDAVRRRLVAQAAVPLGLQLGREQAARADPRVGEAATGDLDAGCYRVRHRLVMRSAPAIDFGRGADPRHTGLQPGAVPADPDAGNVLLLQPRQPEGWQPPAHEGRPWRQPFGRGEGRWERPFADPAYRFLAAAGDEGGALLLRHSADDLAALRARATAANAPAAAWGWMTSRRDAQVLQPDPAVPPPPRAQPRAQPRGVTLLAAELPPKNSELELIKNNPPNDARVVAIRRRDRVLARMVAQIKAQRAAVADV</sequence>
<proteinExistence type="predicted"/>
<feature type="compositionally biased region" description="Low complexity" evidence="1">
    <location>
        <begin position="518"/>
        <end position="534"/>
    </location>
</feature>
<dbReference type="EMBL" id="CM008964">
    <property type="protein sequence ID" value="PNW85938.1"/>
    <property type="molecule type" value="Genomic_DNA"/>
</dbReference>
<feature type="compositionally biased region" description="Low complexity" evidence="1">
    <location>
        <begin position="884"/>
        <end position="919"/>
    </location>
</feature>
<feature type="compositionally biased region" description="Low complexity" evidence="1">
    <location>
        <begin position="308"/>
        <end position="321"/>
    </location>
</feature>
<evidence type="ECO:0000313" key="2">
    <source>
        <dbReference type="EMBL" id="PNW85938.1"/>
    </source>
</evidence>
<dbReference type="Gramene" id="PNW85938">
    <property type="protein sequence ID" value="PNW85938"/>
    <property type="gene ID" value="CHLRE_03g199200v5"/>
</dbReference>
<feature type="region of interest" description="Disordered" evidence="1">
    <location>
        <begin position="1559"/>
        <end position="1578"/>
    </location>
</feature>
<feature type="region of interest" description="Disordered" evidence="1">
    <location>
        <begin position="1337"/>
        <end position="1381"/>
    </location>
</feature>
<feature type="compositionally biased region" description="Basic residues" evidence="1">
    <location>
        <begin position="868"/>
        <end position="883"/>
    </location>
</feature>
<feature type="compositionally biased region" description="Basic and acidic residues" evidence="1">
    <location>
        <begin position="342"/>
        <end position="356"/>
    </location>
</feature>
<feature type="compositionally biased region" description="Low complexity" evidence="1">
    <location>
        <begin position="815"/>
        <end position="830"/>
    </location>
</feature>
<evidence type="ECO:0000313" key="3">
    <source>
        <dbReference type="Proteomes" id="UP000006906"/>
    </source>
</evidence>
<feature type="compositionally biased region" description="Low complexity" evidence="1">
    <location>
        <begin position="987"/>
        <end position="996"/>
    </location>
</feature>
<feature type="region of interest" description="Disordered" evidence="1">
    <location>
        <begin position="518"/>
        <end position="560"/>
    </location>
</feature>
<feature type="compositionally biased region" description="Low complexity" evidence="1">
    <location>
        <begin position="1358"/>
        <end position="1381"/>
    </location>
</feature>
<feature type="region of interest" description="Disordered" evidence="1">
    <location>
        <begin position="1731"/>
        <end position="1760"/>
    </location>
</feature>
<feature type="compositionally biased region" description="Low complexity" evidence="1">
    <location>
        <begin position="551"/>
        <end position="560"/>
    </location>
</feature>
<feature type="region of interest" description="Disordered" evidence="1">
    <location>
        <begin position="465"/>
        <end position="496"/>
    </location>
</feature>
<feature type="compositionally biased region" description="Basic residues" evidence="1">
    <location>
        <begin position="997"/>
        <end position="1006"/>
    </location>
</feature>
<protein>
    <submittedName>
        <fullName evidence="2">Uncharacterized protein</fullName>
    </submittedName>
</protein>
<feature type="region of interest" description="Disordered" evidence="1">
    <location>
        <begin position="1191"/>
        <end position="1299"/>
    </location>
</feature>
<feature type="region of interest" description="Disordered" evidence="1">
    <location>
        <begin position="251"/>
        <end position="274"/>
    </location>
</feature>
<dbReference type="RefSeq" id="XP_042926599.1">
    <property type="nucleotide sequence ID" value="XM_043061310.1"/>
</dbReference>
<organism evidence="2 3">
    <name type="scientific">Chlamydomonas reinhardtii</name>
    <name type="common">Chlamydomonas smithii</name>
    <dbReference type="NCBI Taxonomy" id="3055"/>
    <lineage>
        <taxon>Eukaryota</taxon>
        <taxon>Viridiplantae</taxon>
        <taxon>Chlorophyta</taxon>
        <taxon>core chlorophytes</taxon>
        <taxon>Chlorophyceae</taxon>
        <taxon>CS clade</taxon>
        <taxon>Chlamydomonadales</taxon>
        <taxon>Chlamydomonadaceae</taxon>
        <taxon>Chlamydomonas</taxon>
    </lineage>
</organism>
<feature type="region of interest" description="Disordered" evidence="1">
    <location>
        <begin position="960"/>
        <end position="1068"/>
    </location>
</feature>
<feature type="region of interest" description="Disordered" evidence="1">
    <location>
        <begin position="1458"/>
        <end position="1479"/>
    </location>
</feature>
<evidence type="ECO:0000256" key="1">
    <source>
        <dbReference type="SAM" id="MobiDB-lite"/>
    </source>
</evidence>
<dbReference type="ExpressionAtlas" id="A0A2K3DZI0">
    <property type="expression patterns" value="baseline and differential"/>
</dbReference>
<keyword evidence="3" id="KW-1185">Reference proteome</keyword>
<feature type="region of interest" description="Disordered" evidence="1">
    <location>
        <begin position="1598"/>
        <end position="1633"/>
    </location>
</feature>
<dbReference type="OrthoDB" id="546314at2759"/>
<feature type="compositionally biased region" description="Acidic residues" evidence="1">
    <location>
        <begin position="1092"/>
        <end position="1105"/>
    </location>
</feature>
<feature type="region of interest" description="Disordered" evidence="1">
    <location>
        <begin position="1087"/>
        <end position="1106"/>
    </location>
</feature>
<feature type="compositionally biased region" description="Gly residues" evidence="1">
    <location>
        <begin position="977"/>
        <end position="986"/>
    </location>
</feature>
<feature type="region of interest" description="Disordered" evidence="1">
    <location>
        <begin position="105"/>
        <end position="138"/>
    </location>
</feature>
<reference evidence="2 3" key="1">
    <citation type="journal article" date="2007" name="Science">
        <title>The Chlamydomonas genome reveals the evolution of key animal and plant functions.</title>
        <authorList>
            <person name="Merchant S.S."/>
            <person name="Prochnik S.E."/>
            <person name="Vallon O."/>
            <person name="Harris E.H."/>
            <person name="Karpowicz S.J."/>
            <person name="Witman G.B."/>
            <person name="Terry A."/>
            <person name="Salamov A."/>
            <person name="Fritz-Laylin L.K."/>
            <person name="Marechal-Drouard L."/>
            <person name="Marshall W.F."/>
            <person name="Qu L.H."/>
            <person name="Nelson D.R."/>
            <person name="Sanderfoot A.A."/>
            <person name="Spalding M.H."/>
            <person name="Kapitonov V.V."/>
            <person name="Ren Q."/>
            <person name="Ferris P."/>
            <person name="Lindquist E."/>
            <person name="Shapiro H."/>
            <person name="Lucas S.M."/>
            <person name="Grimwood J."/>
            <person name="Schmutz J."/>
            <person name="Cardol P."/>
            <person name="Cerutti H."/>
            <person name="Chanfreau G."/>
            <person name="Chen C.L."/>
            <person name="Cognat V."/>
            <person name="Croft M.T."/>
            <person name="Dent R."/>
            <person name="Dutcher S."/>
            <person name="Fernandez E."/>
            <person name="Fukuzawa H."/>
            <person name="Gonzalez-Ballester D."/>
            <person name="Gonzalez-Halphen D."/>
            <person name="Hallmann A."/>
            <person name="Hanikenne M."/>
            <person name="Hippler M."/>
            <person name="Inwood W."/>
            <person name="Jabbari K."/>
            <person name="Kalanon M."/>
            <person name="Kuras R."/>
            <person name="Lefebvre P.A."/>
            <person name="Lemaire S.D."/>
            <person name="Lobanov A.V."/>
            <person name="Lohr M."/>
            <person name="Manuell A."/>
            <person name="Meier I."/>
            <person name="Mets L."/>
            <person name="Mittag M."/>
            <person name="Mittelmeier T."/>
            <person name="Moroney J.V."/>
            <person name="Moseley J."/>
            <person name="Napoli C."/>
            <person name="Nedelcu A.M."/>
            <person name="Niyogi K."/>
            <person name="Novoselov S.V."/>
            <person name="Paulsen I.T."/>
            <person name="Pazour G."/>
            <person name="Purton S."/>
            <person name="Ral J.P."/>
            <person name="Riano-Pachon D.M."/>
            <person name="Riekhof W."/>
            <person name="Rymarquis L."/>
            <person name="Schroda M."/>
            <person name="Stern D."/>
            <person name="Umen J."/>
            <person name="Willows R."/>
            <person name="Wilson N."/>
            <person name="Zimmer S.L."/>
            <person name="Allmer J."/>
            <person name="Balk J."/>
            <person name="Bisova K."/>
            <person name="Chen C.J."/>
            <person name="Elias M."/>
            <person name="Gendler K."/>
            <person name="Hauser C."/>
            <person name="Lamb M.R."/>
            <person name="Ledford H."/>
            <person name="Long J.C."/>
            <person name="Minagawa J."/>
            <person name="Page M.D."/>
            <person name="Pan J."/>
            <person name="Pootakham W."/>
            <person name="Roje S."/>
            <person name="Rose A."/>
            <person name="Stahlberg E."/>
            <person name="Terauchi A.M."/>
            <person name="Yang P."/>
            <person name="Ball S."/>
            <person name="Bowler C."/>
            <person name="Dieckmann C.L."/>
            <person name="Gladyshev V.N."/>
            <person name="Green P."/>
            <person name="Jorgensen R."/>
            <person name="Mayfield S."/>
            <person name="Mueller-Roeber B."/>
            <person name="Rajamani S."/>
            <person name="Sayre R.T."/>
            <person name="Brokstein P."/>
            <person name="Dubchak I."/>
            <person name="Goodstein D."/>
            <person name="Hornick L."/>
            <person name="Huang Y.W."/>
            <person name="Jhaveri J."/>
            <person name="Luo Y."/>
            <person name="Martinez D."/>
            <person name="Ngau W.C."/>
            <person name="Otillar B."/>
            <person name="Poliakov A."/>
            <person name="Porter A."/>
            <person name="Szajkowski L."/>
            <person name="Werner G."/>
            <person name="Zhou K."/>
            <person name="Grigoriev I.V."/>
            <person name="Rokhsar D.S."/>
            <person name="Grossman A.R."/>
        </authorList>
    </citation>
    <scope>NUCLEOTIDE SEQUENCE [LARGE SCALE GENOMIC DNA]</scope>
    <source>
        <strain evidence="3">CC-503</strain>
    </source>
</reference>
<feature type="compositionally biased region" description="Low complexity" evidence="1">
    <location>
        <begin position="1264"/>
        <end position="1287"/>
    </location>
</feature>
<feature type="compositionally biased region" description="Gly residues" evidence="1">
    <location>
        <begin position="1013"/>
        <end position="1033"/>
    </location>
</feature>
<feature type="compositionally biased region" description="Low complexity" evidence="1">
    <location>
        <begin position="966"/>
        <end position="976"/>
    </location>
</feature>
<feature type="compositionally biased region" description="Gly residues" evidence="1">
    <location>
        <begin position="482"/>
        <end position="491"/>
    </location>
</feature>
<feature type="compositionally biased region" description="Basic and acidic residues" evidence="1">
    <location>
        <begin position="783"/>
        <end position="798"/>
    </location>
</feature>
<accession>A0A2K3DZI0</accession>
<feature type="compositionally biased region" description="Basic residues" evidence="1">
    <location>
        <begin position="835"/>
        <end position="846"/>
    </location>
</feature>
<dbReference type="InParanoid" id="A0A2K3DZI0"/>
<dbReference type="GeneID" id="5718960"/>
<dbReference type="Proteomes" id="UP000006906">
    <property type="component" value="Chromosome 3"/>
</dbReference>
<feature type="compositionally biased region" description="Low complexity" evidence="1">
    <location>
        <begin position="1216"/>
        <end position="1226"/>
    </location>
</feature>
<name>A0A2K3DZI0_CHLRE</name>
<gene>
    <name evidence="2" type="ORF">CHLRE_03g199200v5</name>
</gene>
<feature type="region of interest" description="Disordered" evidence="1">
    <location>
        <begin position="202"/>
        <end position="224"/>
    </location>
</feature>
<feature type="compositionally biased region" description="Low complexity" evidence="1">
    <location>
        <begin position="117"/>
        <end position="138"/>
    </location>
</feature>
<feature type="region of interest" description="Disordered" evidence="1">
    <location>
        <begin position="306"/>
        <end position="384"/>
    </location>
</feature>
<feature type="compositionally biased region" description="Gly residues" evidence="1">
    <location>
        <begin position="202"/>
        <end position="223"/>
    </location>
</feature>
<dbReference type="KEGG" id="cre:CHLRE_03g199200v5"/>
<feature type="region of interest" description="Disordered" evidence="1">
    <location>
        <begin position="679"/>
        <end position="927"/>
    </location>
</feature>
<feature type="compositionally biased region" description="Gly residues" evidence="1">
    <location>
        <begin position="1227"/>
        <end position="1237"/>
    </location>
</feature>
<feature type="compositionally biased region" description="Gly residues" evidence="1">
    <location>
        <begin position="1744"/>
        <end position="1759"/>
    </location>
</feature>